<proteinExistence type="predicted"/>
<evidence type="ECO:0000313" key="2">
    <source>
        <dbReference type="Proteomes" id="UP001153332"/>
    </source>
</evidence>
<dbReference type="Proteomes" id="UP001153332">
    <property type="component" value="Unassembled WGS sequence"/>
</dbReference>
<sequence length="230" mass="25317">MKRYVPWVTHWLGFRNDSEVKRSGPPKTYVPYLWAFVGSFAGLAVLQAIFGQSAYFIERGVPPLVASYGASAVLCFAAIEVPLAQPRAVIGGHFISALTGVIFARIFSINNLAEHEYRLAWLAASLSTATAIVIMMFTKTTHPPAGATALLPMVEPTINRLGWYFLPIVLLSSTVMIAVALLTNNIQRRYPAFWWSPSTSKPKTLPVSQETLEPHSQAQSVDRPAQDSQK</sequence>
<gene>
    <name evidence="1" type="ORF">O1611_g2527</name>
</gene>
<protein>
    <submittedName>
        <fullName evidence="1">Uncharacterized protein</fullName>
    </submittedName>
</protein>
<dbReference type="EMBL" id="JAPUUL010000359">
    <property type="protein sequence ID" value="KAJ8131097.1"/>
    <property type="molecule type" value="Genomic_DNA"/>
</dbReference>
<comment type="caution">
    <text evidence="1">The sequence shown here is derived from an EMBL/GenBank/DDBJ whole genome shotgun (WGS) entry which is preliminary data.</text>
</comment>
<evidence type="ECO:0000313" key="1">
    <source>
        <dbReference type="EMBL" id="KAJ8131097.1"/>
    </source>
</evidence>
<organism evidence="1 2">
    <name type="scientific">Lasiodiplodia mahajangana</name>
    <dbReference type="NCBI Taxonomy" id="1108764"/>
    <lineage>
        <taxon>Eukaryota</taxon>
        <taxon>Fungi</taxon>
        <taxon>Dikarya</taxon>
        <taxon>Ascomycota</taxon>
        <taxon>Pezizomycotina</taxon>
        <taxon>Dothideomycetes</taxon>
        <taxon>Dothideomycetes incertae sedis</taxon>
        <taxon>Botryosphaeriales</taxon>
        <taxon>Botryosphaeriaceae</taxon>
        <taxon>Lasiodiplodia</taxon>
    </lineage>
</organism>
<keyword evidence="2" id="KW-1185">Reference proteome</keyword>
<reference evidence="1" key="1">
    <citation type="submission" date="2022-12" db="EMBL/GenBank/DDBJ databases">
        <title>Genome Sequence of Lasiodiplodia mahajangana.</title>
        <authorList>
            <person name="Buettner E."/>
        </authorList>
    </citation>
    <scope>NUCLEOTIDE SEQUENCE</scope>
    <source>
        <strain evidence="1">VT137</strain>
    </source>
</reference>
<accession>A0ACC2JV11</accession>
<name>A0ACC2JV11_9PEZI</name>